<dbReference type="PANTHER" id="PTHR38459">
    <property type="entry name" value="PROPHAGE BACTOPRENOL-LINKED GLUCOSE TRANSLOCASE HOMOLOG"/>
    <property type="match status" value="1"/>
</dbReference>
<gene>
    <name evidence="8" type="ORF">M947_11365</name>
</gene>
<accession>T0KC98</accession>
<evidence type="ECO:0000256" key="4">
    <source>
        <dbReference type="ARBA" id="ARBA00022989"/>
    </source>
</evidence>
<dbReference type="PATRIC" id="fig|1172190.3.peg.2191"/>
<dbReference type="Proteomes" id="UP000015520">
    <property type="component" value="Unassembled WGS sequence"/>
</dbReference>
<dbReference type="eggNOG" id="COG2246">
    <property type="taxonomic scope" value="Bacteria"/>
</dbReference>
<evidence type="ECO:0000256" key="2">
    <source>
        <dbReference type="ARBA" id="ARBA00009399"/>
    </source>
</evidence>
<dbReference type="GO" id="GO:0000271">
    <property type="term" value="P:polysaccharide biosynthetic process"/>
    <property type="evidence" value="ECO:0007669"/>
    <property type="project" value="InterPro"/>
</dbReference>
<feature type="transmembrane region" description="Helical" evidence="6">
    <location>
        <begin position="43"/>
        <end position="62"/>
    </location>
</feature>
<comment type="caution">
    <text evidence="8">The sequence shown here is derived from an EMBL/GenBank/DDBJ whole genome shotgun (WGS) entry which is preliminary data.</text>
</comment>
<dbReference type="InterPro" id="IPR007267">
    <property type="entry name" value="GtrA_DPMS_TM"/>
</dbReference>
<organism evidence="8 9">
    <name type="scientific">Sulfurimonas hongkongensis</name>
    <dbReference type="NCBI Taxonomy" id="1172190"/>
    <lineage>
        <taxon>Bacteria</taxon>
        <taxon>Pseudomonadati</taxon>
        <taxon>Campylobacterota</taxon>
        <taxon>Epsilonproteobacteria</taxon>
        <taxon>Campylobacterales</taxon>
        <taxon>Sulfurimonadaceae</taxon>
        <taxon>Sulfurimonas</taxon>
    </lineage>
</organism>
<dbReference type="OrthoDB" id="5334260at2"/>
<dbReference type="RefSeq" id="WP_021288506.1">
    <property type="nucleotide sequence ID" value="NZ_AUPZ01000021.1"/>
</dbReference>
<dbReference type="InterPro" id="IPR051401">
    <property type="entry name" value="GtrA_CellWall_Glycosyl"/>
</dbReference>
<dbReference type="Pfam" id="PF04138">
    <property type="entry name" value="GtrA_DPMS_TM"/>
    <property type="match status" value="1"/>
</dbReference>
<evidence type="ECO:0000256" key="3">
    <source>
        <dbReference type="ARBA" id="ARBA00022692"/>
    </source>
</evidence>
<dbReference type="STRING" id="1172190.M947_11365"/>
<feature type="domain" description="GtrA/DPMS transmembrane" evidence="7">
    <location>
        <begin position="12"/>
        <end position="123"/>
    </location>
</feature>
<comment type="subcellular location">
    <subcellularLocation>
        <location evidence="1">Membrane</location>
        <topology evidence="1">Multi-pass membrane protein</topology>
    </subcellularLocation>
</comment>
<evidence type="ECO:0000313" key="8">
    <source>
        <dbReference type="EMBL" id="EQB34359.1"/>
    </source>
</evidence>
<keyword evidence="9" id="KW-1185">Reference proteome</keyword>
<dbReference type="EMBL" id="AUPZ01000021">
    <property type="protein sequence ID" value="EQB34359.1"/>
    <property type="molecule type" value="Genomic_DNA"/>
</dbReference>
<keyword evidence="5 6" id="KW-0472">Membrane</keyword>
<dbReference type="PANTHER" id="PTHR38459:SF1">
    <property type="entry name" value="PROPHAGE BACTOPRENOL-LINKED GLUCOSE TRANSLOCASE HOMOLOG"/>
    <property type="match status" value="1"/>
</dbReference>
<dbReference type="AlphaFoldDB" id="T0KC98"/>
<evidence type="ECO:0000256" key="6">
    <source>
        <dbReference type="SAM" id="Phobius"/>
    </source>
</evidence>
<feature type="transmembrane region" description="Helical" evidence="6">
    <location>
        <begin position="97"/>
        <end position="117"/>
    </location>
</feature>
<evidence type="ECO:0000256" key="5">
    <source>
        <dbReference type="ARBA" id="ARBA00023136"/>
    </source>
</evidence>
<sequence>MSSKTKREFYVFALIGIFNTLTHLLVVISLVEKLYLNPTLSNTIAFLVANTISFFLNSSYTFKTKPSLYTYKRFILASLFALFATISLSAFAEFMRWHYLIGVSLVIFISPVLTFVLQKYWTFKKA</sequence>
<evidence type="ECO:0000256" key="1">
    <source>
        <dbReference type="ARBA" id="ARBA00004141"/>
    </source>
</evidence>
<comment type="similarity">
    <text evidence="2">Belongs to the GtrA family.</text>
</comment>
<evidence type="ECO:0000259" key="7">
    <source>
        <dbReference type="Pfam" id="PF04138"/>
    </source>
</evidence>
<dbReference type="GO" id="GO:0005886">
    <property type="term" value="C:plasma membrane"/>
    <property type="evidence" value="ECO:0007669"/>
    <property type="project" value="TreeGrafter"/>
</dbReference>
<name>T0KC98_9BACT</name>
<evidence type="ECO:0000313" key="9">
    <source>
        <dbReference type="Proteomes" id="UP000015520"/>
    </source>
</evidence>
<keyword evidence="4 6" id="KW-1133">Transmembrane helix</keyword>
<keyword evidence="3 6" id="KW-0812">Transmembrane</keyword>
<feature type="transmembrane region" description="Helical" evidence="6">
    <location>
        <begin position="9"/>
        <end position="31"/>
    </location>
</feature>
<reference evidence="8 9" key="1">
    <citation type="submission" date="2013-07" db="EMBL/GenBank/DDBJ databases">
        <title>Sulfurimonas hongkongensis AST-10 Genome Sequencing.</title>
        <authorList>
            <person name="Cai L."/>
            <person name="Zhang T."/>
        </authorList>
    </citation>
    <scope>NUCLEOTIDE SEQUENCE [LARGE SCALE GENOMIC DNA]</scope>
    <source>
        <strain evidence="8 9">AST-10</strain>
    </source>
</reference>
<proteinExistence type="inferred from homology"/>
<feature type="transmembrane region" description="Helical" evidence="6">
    <location>
        <begin position="74"/>
        <end position="91"/>
    </location>
</feature>
<protein>
    <recommendedName>
        <fullName evidence="7">GtrA/DPMS transmembrane domain-containing protein</fullName>
    </recommendedName>
</protein>